<protein>
    <submittedName>
        <fullName evidence="1">Uncharacterized protein</fullName>
    </submittedName>
</protein>
<proteinExistence type="predicted"/>
<reference evidence="1 2" key="1">
    <citation type="journal article" date="2023" name="Nucleic Acids Res.">
        <title>The hologenome of Daphnia magna reveals possible DNA methylation and microbiome-mediated evolution of the host genome.</title>
        <authorList>
            <person name="Chaturvedi A."/>
            <person name="Li X."/>
            <person name="Dhandapani V."/>
            <person name="Marshall H."/>
            <person name="Kissane S."/>
            <person name="Cuenca-Cambronero M."/>
            <person name="Asole G."/>
            <person name="Calvet F."/>
            <person name="Ruiz-Romero M."/>
            <person name="Marangio P."/>
            <person name="Guigo R."/>
            <person name="Rago D."/>
            <person name="Mirbahai L."/>
            <person name="Eastwood N."/>
            <person name="Colbourne J.K."/>
            <person name="Zhou J."/>
            <person name="Mallon E."/>
            <person name="Orsini L."/>
        </authorList>
    </citation>
    <scope>NUCLEOTIDE SEQUENCE [LARGE SCALE GENOMIC DNA]</scope>
    <source>
        <strain evidence="1">LRV0_1</strain>
    </source>
</reference>
<dbReference type="Proteomes" id="UP001234178">
    <property type="component" value="Unassembled WGS sequence"/>
</dbReference>
<evidence type="ECO:0000313" key="2">
    <source>
        <dbReference type="Proteomes" id="UP001234178"/>
    </source>
</evidence>
<dbReference type="EMBL" id="JAOYFB010000010">
    <property type="protein sequence ID" value="KAK4017603.1"/>
    <property type="molecule type" value="Genomic_DNA"/>
</dbReference>
<sequence>MENCILGWDAIQKHAFRLYGEAKSIYLGRDELGPAAISRVRCRYKYFTMMNGKLPKGMSEV</sequence>
<comment type="caution">
    <text evidence="1">The sequence shown here is derived from an EMBL/GenBank/DDBJ whole genome shotgun (WGS) entry which is preliminary data.</text>
</comment>
<evidence type="ECO:0000313" key="1">
    <source>
        <dbReference type="EMBL" id="KAK4017603.1"/>
    </source>
</evidence>
<accession>A0ABQ9ZXR8</accession>
<name>A0ABQ9ZXR8_9CRUS</name>
<gene>
    <name evidence="1" type="ORF">OUZ56_033237</name>
</gene>
<keyword evidence="2" id="KW-1185">Reference proteome</keyword>
<organism evidence="1 2">
    <name type="scientific">Daphnia magna</name>
    <dbReference type="NCBI Taxonomy" id="35525"/>
    <lineage>
        <taxon>Eukaryota</taxon>
        <taxon>Metazoa</taxon>
        <taxon>Ecdysozoa</taxon>
        <taxon>Arthropoda</taxon>
        <taxon>Crustacea</taxon>
        <taxon>Branchiopoda</taxon>
        <taxon>Diplostraca</taxon>
        <taxon>Cladocera</taxon>
        <taxon>Anomopoda</taxon>
        <taxon>Daphniidae</taxon>
        <taxon>Daphnia</taxon>
    </lineage>
</organism>